<dbReference type="PANTHER" id="PTHR31490">
    <property type="entry name" value="GLYCOSYL HYDROLASE"/>
    <property type="match status" value="1"/>
</dbReference>
<evidence type="ECO:0000256" key="8">
    <source>
        <dbReference type="ARBA" id="ARBA00023295"/>
    </source>
</evidence>
<name>A0AAD4CQG7_ASPNN</name>
<evidence type="ECO:0000256" key="6">
    <source>
        <dbReference type="ARBA" id="ARBA00023157"/>
    </source>
</evidence>
<dbReference type="SUPFAM" id="SSF51445">
    <property type="entry name" value="(Trans)glycosidases"/>
    <property type="match status" value="1"/>
</dbReference>
<gene>
    <name evidence="13" type="ORF">FE257_005369</name>
</gene>
<evidence type="ECO:0000256" key="3">
    <source>
        <dbReference type="ARBA" id="ARBA00007495"/>
    </source>
</evidence>
<sequence>MVLLKSLAGSLLFASLGSSFSILRARQNATGLNAAFKTHDKIYWGTCSDQALLQDTQNSAVIKANFGQLTPENSMKWAYIEPTQGTFSFTGSDALVNYAQENNLLVRGHTLVWHSQLASWVESITDADELTEVMKNHITKVMGQYKGQIYAWDVCNEILAEDGSLRDSVFSRVIGEDFVRIAFETAREADPDAKLYINDYNLDSADYAKTKGMVALVTKLLGEGVPIDGIGSQSHLSEYFPSSGVEAALTALASTGVEEVAMTELDIKGAAAQDYVNAANACLNVPACVGITSWGVSDKDSWLSSDTPLLFDSSYQPKEAYTAIMGVL</sequence>
<evidence type="ECO:0000256" key="1">
    <source>
        <dbReference type="ARBA" id="ARBA00000681"/>
    </source>
</evidence>
<dbReference type="InterPro" id="IPR044846">
    <property type="entry name" value="GH10"/>
</dbReference>
<comment type="pathway">
    <text evidence="2">Glycan degradation; xylan degradation.</text>
</comment>
<dbReference type="PANTHER" id="PTHR31490:SF76">
    <property type="entry name" value="ENDO-1,4-BETA-XYLANASE C"/>
    <property type="match status" value="1"/>
</dbReference>
<feature type="chain" id="PRO_5041932791" description="Beta-xylanase" evidence="11">
    <location>
        <begin position="20"/>
        <end position="328"/>
    </location>
</feature>
<evidence type="ECO:0000256" key="7">
    <source>
        <dbReference type="ARBA" id="ARBA00023277"/>
    </source>
</evidence>
<dbReference type="Pfam" id="PF00331">
    <property type="entry name" value="Glyco_hydro_10"/>
    <property type="match status" value="1"/>
</dbReference>
<dbReference type="PRINTS" id="PR00134">
    <property type="entry name" value="GLHYDRLASE10"/>
</dbReference>
<keyword evidence="5 10" id="KW-0378">Hydrolase</keyword>
<evidence type="ECO:0000256" key="2">
    <source>
        <dbReference type="ARBA" id="ARBA00004851"/>
    </source>
</evidence>
<dbReference type="InterPro" id="IPR017853">
    <property type="entry name" value="GH"/>
</dbReference>
<evidence type="ECO:0000256" key="11">
    <source>
        <dbReference type="SAM" id="SignalP"/>
    </source>
</evidence>
<reference evidence="13" key="2">
    <citation type="submission" date="2020-02" db="EMBL/GenBank/DDBJ databases">
        <authorList>
            <person name="Gilchrist C.L.M."/>
            <person name="Chooi Y.-H."/>
        </authorList>
    </citation>
    <scope>NUCLEOTIDE SEQUENCE</scope>
    <source>
        <strain evidence="13">MST-FP2251</strain>
    </source>
</reference>
<proteinExistence type="inferred from homology"/>
<dbReference type="AlphaFoldDB" id="A0AAD4CQG7"/>
<dbReference type="GO" id="GO:0031176">
    <property type="term" value="F:endo-1,4-beta-xylanase activity"/>
    <property type="evidence" value="ECO:0007669"/>
    <property type="project" value="UniProtKB-EC"/>
</dbReference>
<keyword evidence="6" id="KW-1015">Disulfide bond</keyword>
<feature type="domain" description="GH10" evidence="12">
    <location>
        <begin position="26"/>
        <end position="327"/>
    </location>
</feature>
<evidence type="ECO:0000256" key="4">
    <source>
        <dbReference type="ARBA" id="ARBA00022651"/>
    </source>
</evidence>
<evidence type="ECO:0000256" key="10">
    <source>
        <dbReference type="RuleBase" id="RU361174"/>
    </source>
</evidence>
<organism evidence="13 14">
    <name type="scientific">Aspergillus nanangensis</name>
    <dbReference type="NCBI Taxonomy" id="2582783"/>
    <lineage>
        <taxon>Eukaryota</taxon>
        <taxon>Fungi</taxon>
        <taxon>Dikarya</taxon>
        <taxon>Ascomycota</taxon>
        <taxon>Pezizomycotina</taxon>
        <taxon>Eurotiomycetes</taxon>
        <taxon>Eurotiomycetidae</taxon>
        <taxon>Eurotiales</taxon>
        <taxon>Aspergillaceae</taxon>
        <taxon>Aspergillus</taxon>
        <taxon>Aspergillus subgen. Circumdati</taxon>
    </lineage>
</organism>
<dbReference type="EC" id="3.2.1.8" evidence="10"/>
<keyword evidence="14" id="KW-1185">Reference proteome</keyword>
<evidence type="ECO:0000313" key="14">
    <source>
        <dbReference type="Proteomes" id="UP001194746"/>
    </source>
</evidence>
<keyword evidence="7 10" id="KW-0119">Carbohydrate metabolism</keyword>
<keyword evidence="9 10" id="KW-0624">Polysaccharide degradation</keyword>
<reference evidence="13" key="1">
    <citation type="journal article" date="2019" name="Beilstein J. Org. Chem.">
        <title>Nanangenines: drimane sesquiterpenoids as the dominant metabolite cohort of a novel Australian fungus, Aspergillus nanangensis.</title>
        <authorList>
            <person name="Lacey H.J."/>
            <person name="Gilchrist C.L.M."/>
            <person name="Crombie A."/>
            <person name="Kalaitzis J.A."/>
            <person name="Vuong D."/>
            <person name="Rutledge P.J."/>
            <person name="Turner P."/>
            <person name="Pitt J.I."/>
            <person name="Lacey E."/>
            <person name="Chooi Y.H."/>
            <person name="Piggott A.M."/>
        </authorList>
    </citation>
    <scope>NUCLEOTIDE SEQUENCE</scope>
    <source>
        <strain evidence="13">MST-FP2251</strain>
    </source>
</reference>
<comment type="caution">
    <text evidence="13">The sequence shown here is derived from an EMBL/GenBank/DDBJ whole genome shotgun (WGS) entry which is preliminary data.</text>
</comment>
<feature type="signal peptide" evidence="11">
    <location>
        <begin position="1"/>
        <end position="19"/>
    </location>
</feature>
<evidence type="ECO:0000259" key="12">
    <source>
        <dbReference type="PROSITE" id="PS51760"/>
    </source>
</evidence>
<dbReference type="GO" id="GO:0045493">
    <property type="term" value="P:xylan catabolic process"/>
    <property type="evidence" value="ECO:0007669"/>
    <property type="project" value="UniProtKB-KW"/>
</dbReference>
<dbReference type="EMBL" id="VCAU01000023">
    <property type="protein sequence ID" value="KAF9890799.1"/>
    <property type="molecule type" value="Genomic_DNA"/>
</dbReference>
<keyword evidence="8 10" id="KW-0326">Glycosidase</keyword>
<comment type="similarity">
    <text evidence="3 10">Belongs to the glycosyl hydrolase 10 (cellulase F) family.</text>
</comment>
<evidence type="ECO:0000313" key="13">
    <source>
        <dbReference type="EMBL" id="KAF9890799.1"/>
    </source>
</evidence>
<evidence type="ECO:0000256" key="9">
    <source>
        <dbReference type="ARBA" id="ARBA00023326"/>
    </source>
</evidence>
<protein>
    <recommendedName>
        <fullName evidence="10">Beta-xylanase</fullName>
        <ecNumber evidence="10">3.2.1.8</ecNumber>
    </recommendedName>
</protein>
<dbReference type="Proteomes" id="UP001194746">
    <property type="component" value="Unassembled WGS sequence"/>
</dbReference>
<dbReference type="Gene3D" id="3.20.20.80">
    <property type="entry name" value="Glycosidases"/>
    <property type="match status" value="1"/>
</dbReference>
<comment type="catalytic activity">
    <reaction evidence="1 10">
        <text>Endohydrolysis of (1-&gt;4)-beta-D-xylosidic linkages in xylans.</text>
        <dbReference type="EC" id="3.2.1.8"/>
    </reaction>
</comment>
<evidence type="ECO:0000256" key="5">
    <source>
        <dbReference type="ARBA" id="ARBA00022801"/>
    </source>
</evidence>
<dbReference type="SMART" id="SM00633">
    <property type="entry name" value="Glyco_10"/>
    <property type="match status" value="1"/>
</dbReference>
<accession>A0AAD4CQG7</accession>
<dbReference type="PROSITE" id="PS51760">
    <property type="entry name" value="GH10_2"/>
    <property type="match status" value="1"/>
</dbReference>
<keyword evidence="11" id="KW-0732">Signal</keyword>
<keyword evidence="4" id="KW-0858">Xylan degradation</keyword>
<dbReference type="InterPro" id="IPR001000">
    <property type="entry name" value="GH10_dom"/>
</dbReference>